<gene>
    <name evidence="4" type="ORF">RHOBADRAFT_66700</name>
</gene>
<dbReference type="OMA" id="WPVALMN"/>
<evidence type="ECO:0000313" key="5">
    <source>
        <dbReference type="Proteomes" id="UP000053890"/>
    </source>
</evidence>
<dbReference type="GO" id="GO:0005634">
    <property type="term" value="C:nucleus"/>
    <property type="evidence" value="ECO:0007669"/>
    <property type="project" value="InterPro"/>
</dbReference>
<name>A0A0P9FE48_RHOGW</name>
<dbReference type="Proteomes" id="UP000053890">
    <property type="component" value="Unassembled WGS sequence"/>
</dbReference>
<evidence type="ECO:0000256" key="1">
    <source>
        <dbReference type="ARBA" id="ARBA00009947"/>
    </source>
</evidence>
<dbReference type="PANTHER" id="PTHR11875">
    <property type="entry name" value="TESTIS-SPECIFIC Y-ENCODED PROTEIN"/>
    <property type="match status" value="1"/>
</dbReference>
<feature type="region of interest" description="Disordered" evidence="3">
    <location>
        <begin position="226"/>
        <end position="272"/>
    </location>
</feature>
<keyword evidence="5" id="KW-1185">Reference proteome</keyword>
<reference evidence="4 5" key="1">
    <citation type="journal article" date="2015" name="Front. Microbiol.">
        <title>Genome sequence of the plant growth promoting endophytic yeast Rhodotorula graminis WP1.</title>
        <authorList>
            <person name="Firrincieli A."/>
            <person name="Otillar R."/>
            <person name="Salamov A."/>
            <person name="Schmutz J."/>
            <person name="Khan Z."/>
            <person name="Redman R.S."/>
            <person name="Fleck N.D."/>
            <person name="Lindquist E."/>
            <person name="Grigoriev I.V."/>
            <person name="Doty S.L."/>
        </authorList>
    </citation>
    <scope>NUCLEOTIDE SEQUENCE [LARGE SCALE GENOMIC DNA]</scope>
    <source>
        <strain evidence="4 5">WP1</strain>
    </source>
</reference>
<proteinExistence type="inferred from homology"/>
<dbReference type="Pfam" id="PF00956">
    <property type="entry name" value="NAP"/>
    <property type="match status" value="1"/>
</dbReference>
<dbReference type="STRING" id="578459.A0A0P9FE48"/>
<dbReference type="RefSeq" id="XP_018270099.1">
    <property type="nucleotide sequence ID" value="XM_018419049.1"/>
</dbReference>
<dbReference type="GeneID" id="28979495"/>
<dbReference type="InterPro" id="IPR002164">
    <property type="entry name" value="NAP_family"/>
</dbReference>
<dbReference type="InterPro" id="IPR037231">
    <property type="entry name" value="NAP-like_sf"/>
</dbReference>
<evidence type="ECO:0000313" key="4">
    <source>
        <dbReference type="EMBL" id="KPV74050.1"/>
    </source>
</evidence>
<feature type="compositionally biased region" description="Acidic residues" evidence="3">
    <location>
        <begin position="227"/>
        <end position="249"/>
    </location>
</feature>
<evidence type="ECO:0000256" key="3">
    <source>
        <dbReference type="SAM" id="MobiDB-lite"/>
    </source>
</evidence>
<sequence length="272" mass="31116">MSELREATRVDFLTAAFGKEVATQFDQNLDDASAAHFEAYKFKIEQQKPVYKKRAELAAKVKEFWFMALQHCGTTSQFIDAVDEEALKALKDVWIEHSPSDVREYEIRFTFGKNPFFKNSTLVKKLTLTPPADLADKADKPKPFDLEAPVFLADNVKIDWISPDHDLTKKAPRAHADDKEEFDEFEGAGSFFNWFGEVGEDRTSLGENLLEWWAHATEYAAGLTAHDDDDESGAEFGFDSEFDDESEDEDPKKEIDLDDDEEKKRPAKKQRK</sequence>
<protein>
    <recommendedName>
        <fullName evidence="6">Template-activating factor I</fullName>
    </recommendedName>
</protein>
<dbReference type="EMBL" id="KQ474081">
    <property type="protein sequence ID" value="KPV74050.1"/>
    <property type="molecule type" value="Genomic_DNA"/>
</dbReference>
<dbReference type="GO" id="GO:0006334">
    <property type="term" value="P:nucleosome assembly"/>
    <property type="evidence" value="ECO:0007669"/>
    <property type="project" value="InterPro"/>
</dbReference>
<dbReference type="SUPFAM" id="SSF143113">
    <property type="entry name" value="NAP-like"/>
    <property type="match status" value="1"/>
</dbReference>
<evidence type="ECO:0000256" key="2">
    <source>
        <dbReference type="RuleBase" id="RU003876"/>
    </source>
</evidence>
<dbReference type="OrthoDB" id="19419at2759"/>
<accession>A0A0P9FE48</accession>
<dbReference type="Gene3D" id="3.30.1120.90">
    <property type="entry name" value="Nucleosome assembly protein"/>
    <property type="match status" value="1"/>
</dbReference>
<evidence type="ECO:0008006" key="6">
    <source>
        <dbReference type="Google" id="ProtNLM"/>
    </source>
</evidence>
<comment type="similarity">
    <text evidence="1 2">Belongs to the nucleosome assembly protein (NAP) family.</text>
</comment>
<dbReference type="AlphaFoldDB" id="A0A0P9FE48"/>
<organism evidence="4 5">
    <name type="scientific">Rhodotorula graminis (strain WP1)</name>
    <dbReference type="NCBI Taxonomy" id="578459"/>
    <lineage>
        <taxon>Eukaryota</taxon>
        <taxon>Fungi</taxon>
        <taxon>Dikarya</taxon>
        <taxon>Basidiomycota</taxon>
        <taxon>Pucciniomycotina</taxon>
        <taxon>Microbotryomycetes</taxon>
        <taxon>Sporidiobolales</taxon>
        <taxon>Sporidiobolaceae</taxon>
        <taxon>Rhodotorula</taxon>
    </lineage>
</organism>